<feature type="transmembrane region" description="Helical" evidence="1">
    <location>
        <begin position="55"/>
        <end position="79"/>
    </location>
</feature>
<feature type="transmembrane region" description="Helical" evidence="1">
    <location>
        <begin position="308"/>
        <end position="331"/>
    </location>
</feature>
<sequence length="551" mass="64329">MGIFPSFLMKNGFLKLLIIIWNTFTFLFNLLWWLLDLYRLKEGLSNDYIKFAGGVLVNASLGIASILTMTFLLAVRAWIFVCDLLENYHGSLGSFTRILSNFKKFFKTYKGMESAYLAPMSLNELIFFMTILFSLARHFLMIYMQNAIFFFVRYEPEPNIWSLNFEFGMRYGKALLLDVSPLDSLGLLCAILLRGMEMCIACLNDRIELNLIELEKEHFPNNFQNHYEYSRNGKKNGQEVLFQHLVLMEYRRLNIFGVKDVCQLYQDLVGAWKHLKKTVEKLIFICFGLWMQNLCFNCFFSYTASIDVGALTLFTFTFHFIVITTVFKYICMANACHGMNSQIERLNNLLLRVLASWSSPDVQDDDGDNECNLGWHFQVNKGRKKKHLNITSKDVSSISHLYDLNSKERLLNLSVCGYLTFNRETVLAFFEFVKKYPEIYRVALSISNTEIIYILMMLTSFARNVMRAYATEMQVRAEPYPRPWYKTVINFGKSVFSELNTLDCLSLYILYIFRWIEQCICFLEQENSRDFGGNGGRNQSLKEAKRTESSY</sequence>
<keyword evidence="1" id="KW-1133">Transmembrane helix</keyword>
<keyword evidence="3" id="KW-1185">Reference proteome</keyword>
<organism evidence="2 3">
    <name type="scientific">Orchesella dallaii</name>
    <dbReference type="NCBI Taxonomy" id="48710"/>
    <lineage>
        <taxon>Eukaryota</taxon>
        <taxon>Metazoa</taxon>
        <taxon>Ecdysozoa</taxon>
        <taxon>Arthropoda</taxon>
        <taxon>Hexapoda</taxon>
        <taxon>Collembola</taxon>
        <taxon>Entomobryomorpha</taxon>
        <taxon>Entomobryoidea</taxon>
        <taxon>Orchesellidae</taxon>
        <taxon>Orchesellinae</taxon>
        <taxon>Orchesella</taxon>
    </lineage>
</organism>
<evidence type="ECO:0008006" key="4">
    <source>
        <dbReference type="Google" id="ProtNLM"/>
    </source>
</evidence>
<protein>
    <recommendedName>
        <fullName evidence="4">Gustatory receptor</fullName>
    </recommendedName>
</protein>
<evidence type="ECO:0000313" key="2">
    <source>
        <dbReference type="EMBL" id="CAL8117988.1"/>
    </source>
</evidence>
<evidence type="ECO:0000256" key="1">
    <source>
        <dbReference type="SAM" id="Phobius"/>
    </source>
</evidence>
<comment type="caution">
    <text evidence="2">The sequence shown here is derived from an EMBL/GenBank/DDBJ whole genome shotgun (WGS) entry which is preliminary data.</text>
</comment>
<gene>
    <name evidence="2" type="ORF">ODALV1_LOCUS17931</name>
</gene>
<dbReference type="Proteomes" id="UP001642540">
    <property type="component" value="Unassembled WGS sequence"/>
</dbReference>
<dbReference type="EMBL" id="CAXLJM020000057">
    <property type="protein sequence ID" value="CAL8117988.1"/>
    <property type="molecule type" value="Genomic_DNA"/>
</dbReference>
<keyword evidence="1" id="KW-0812">Transmembrane</keyword>
<keyword evidence="1" id="KW-0472">Membrane</keyword>
<accession>A0ABP1R986</accession>
<feature type="transmembrane region" description="Helical" evidence="1">
    <location>
        <begin position="12"/>
        <end position="35"/>
    </location>
</feature>
<reference evidence="2 3" key="1">
    <citation type="submission" date="2024-08" db="EMBL/GenBank/DDBJ databases">
        <authorList>
            <person name="Cucini C."/>
            <person name="Frati F."/>
        </authorList>
    </citation>
    <scope>NUCLEOTIDE SEQUENCE [LARGE SCALE GENOMIC DNA]</scope>
</reference>
<proteinExistence type="predicted"/>
<feature type="transmembrane region" description="Helical" evidence="1">
    <location>
        <begin position="282"/>
        <end position="302"/>
    </location>
</feature>
<feature type="transmembrane region" description="Helical" evidence="1">
    <location>
        <begin position="125"/>
        <end position="154"/>
    </location>
</feature>
<evidence type="ECO:0000313" key="3">
    <source>
        <dbReference type="Proteomes" id="UP001642540"/>
    </source>
</evidence>
<name>A0ABP1R986_9HEXA</name>